<evidence type="ECO:0000259" key="2">
    <source>
        <dbReference type="PROSITE" id="PS50041"/>
    </source>
</evidence>
<dbReference type="AlphaFoldDB" id="A0A443S2J9"/>
<protein>
    <submittedName>
        <fullName evidence="3">Macrophage mannose receptor 1-like protein</fullName>
    </submittedName>
</protein>
<keyword evidence="1" id="KW-0732">Signal</keyword>
<evidence type="ECO:0000256" key="1">
    <source>
        <dbReference type="SAM" id="SignalP"/>
    </source>
</evidence>
<keyword evidence="4" id="KW-1185">Reference proteome</keyword>
<accession>A0A443S2J9</accession>
<dbReference type="InterPro" id="IPR016186">
    <property type="entry name" value="C-type_lectin-like/link_sf"/>
</dbReference>
<gene>
    <name evidence="3" type="ORF">B4U80_14106</name>
</gene>
<name>A0A443S2J9_9ACAR</name>
<dbReference type="PANTHER" id="PTHR45710">
    <property type="entry name" value="C-TYPE LECTIN DOMAIN-CONTAINING PROTEIN 180"/>
    <property type="match status" value="1"/>
</dbReference>
<dbReference type="SUPFAM" id="SSF56436">
    <property type="entry name" value="C-type lectin-like"/>
    <property type="match status" value="1"/>
</dbReference>
<proteinExistence type="predicted"/>
<dbReference type="Proteomes" id="UP000288716">
    <property type="component" value="Unassembled WGS sequence"/>
</dbReference>
<dbReference type="EMBL" id="NCKV01010959">
    <property type="protein sequence ID" value="RWS21762.1"/>
    <property type="molecule type" value="Genomic_DNA"/>
</dbReference>
<feature type="chain" id="PRO_5019279514" evidence="1">
    <location>
        <begin position="17"/>
        <end position="291"/>
    </location>
</feature>
<feature type="signal peptide" evidence="1">
    <location>
        <begin position="1"/>
        <end position="16"/>
    </location>
</feature>
<comment type="caution">
    <text evidence="3">The sequence shown here is derived from an EMBL/GenBank/DDBJ whole genome shotgun (WGS) entry which is preliminary data.</text>
</comment>
<dbReference type="InterPro" id="IPR050828">
    <property type="entry name" value="C-type_lectin/matrix_domain"/>
</dbReference>
<keyword evidence="3" id="KW-0675">Receptor</keyword>
<dbReference type="Pfam" id="PF00059">
    <property type="entry name" value="Lectin_C"/>
    <property type="match status" value="1"/>
</dbReference>
<evidence type="ECO:0000313" key="3">
    <source>
        <dbReference type="EMBL" id="RWS21762.1"/>
    </source>
</evidence>
<sequence>MKLFLPFIVLLTSCVAVSICYESCPNGWIGYRHKCYLFDESKARIDQNIERCRSLGAIVTSIKSENENKFIQSQLNNSVYWIGSRRYIGFKHDYLWSDFTPIEYSNWDEYHHATNETKHKICATISPSNGKWFDVRCSEDASQTCEAYNMNKLVDSVEVIEERVGKLENYIEKDMKTKGDILIEKEGEKKKENDPIKQIQELKQFIMAIRTFDIKAELDKLTQQQNDMKTYFHEYIETIQQDNAQLLQKTLTLESEIQRIDKILAVNGITFTRKVINAVKSTTGKLLGGKK</sequence>
<dbReference type="SMART" id="SM00034">
    <property type="entry name" value="CLECT"/>
    <property type="match status" value="1"/>
</dbReference>
<evidence type="ECO:0000313" key="4">
    <source>
        <dbReference type="Proteomes" id="UP000288716"/>
    </source>
</evidence>
<dbReference type="PANTHER" id="PTHR45710:SF26">
    <property type="entry name" value="RH26557P"/>
    <property type="match status" value="1"/>
</dbReference>
<feature type="domain" description="C-type lectin" evidence="2">
    <location>
        <begin position="31"/>
        <end position="146"/>
    </location>
</feature>
<dbReference type="CDD" id="cd00037">
    <property type="entry name" value="CLECT"/>
    <property type="match status" value="1"/>
</dbReference>
<dbReference type="Gene3D" id="3.10.100.10">
    <property type="entry name" value="Mannose-Binding Protein A, subunit A"/>
    <property type="match status" value="1"/>
</dbReference>
<dbReference type="InterPro" id="IPR001304">
    <property type="entry name" value="C-type_lectin-like"/>
</dbReference>
<dbReference type="InterPro" id="IPR016187">
    <property type="entry name" value="CTDL_fold"/>
</dbReference>
<dbReference type="PROSITE" id="PS50041">
    <property type="entry name" value="C_TYPE_LECTIN_2"/>
    <property type="match status" value="1"/>
</dbReference>
<dbReference type="VEuPathDB" id="VectorBase:LDEU010278"/>
<dbReference type="OrthoDB" id="7357196at2759"/>
<organism evidence="3 4">
    <name type="scientific">Leptotrombidium deliense</name>
    <dbReference type="NCBI Taxonomy" id="299467"/>
    <lineage>
        <taxon>Eukaryota</taxon>
        <taxon>Metazoa</taxon>
        <taxon>Ecdysozoa</taxon>
        <taxon>Arthropoda</taxon>
        <taxon>Chelicerata</taxon>
        <taxon>Arachnida</taxon>
        <taxon>Acari</taxon>
        <taxon>Acariformes</taxon>
        <taxon>Trombidiformes</taxon>
        <taxon>Prostigmata</taxon>
        <taxon>Anystina</taxon>
        <taxon>Parasitengona</taxon>
        <taxon>Trombiculoidea</taxon>
        <taxon>Trombiculidae</taxon>
        <taxon>Leptotrombidium</taxon>
    </lineage>
</organism>
<reference evidence="3 4" key="1">
    <citation type="journal article" date="2018" name="Gigascience">
        <title>Genomes of trombidid mites reveal novel predicted allergens and laterally-transferred genes associated with secondary metabolism.</title>
        <authorList>
            <person name="Dong X."/>
            <person name="Chaisiri K."/>
            <person name="Xia D."/>
            <person name="Armstrong S.D."/>
            <person name="Fang Y."/>
            <person name="Donnelly M.J."/>
            <person name="Kadowaki T."/>
            <person name="McGarry J.W."/>
            <person name="Darby A.C."/>
            <person name="Makepeace B.L."/>
        </authorList>
    </citation>
    <scope>NUCLEOTIDE SEQUENCE [LARGE SCALE GENOMIC DNA]</scope>
    <source>
        <strain evidence="3">UoL-UT</strain>
    </source>
</reference>